<evidence type="ECO:0000256" key="1">
    <source>
        <dbReference type="SAM" id="Phobius"/>
    </source>
</evidence>
<sequence>MEFTQHISKKRFYPFGYFMVMVLLVFTTFNLWRVAETTSSELDIGLLSKQLLEMAREEDFFRWLKRVRRRLHEYPELAFEEYNTSQLIRSELDLLGIHYTWPVAKTGVVAFIGSGEPPFFSLRADMDALPIQELVEWEHKSNIDGKMHACGHDAHTTMLLGAAKLLQHRRDELKVNIVI</sequence>
<dbReference type="Pfam" id="PF01546">
    <property type="entry name" value="Peptidase_M20"/>
    <property type="match status" value="1"/>
</dbReference>
<dbReference type="SUPFAM" id="SSF53187">
    <property type="entry name" value="Zn-dependent exopeptidases"/>
    <property type="match status" value="1"/>
</dbReference>
<accession>A0A6L5B6L5</accession>
<keyword evidence="1" id="KW-0812">Transmembrane</keyword>
<dbReference type="GO" id="GO:0010179">
    <property type="term" value="F:IAA-Ala conjugate hydrolase activity"/>
    <property type="evidence" value="ECO:0007669"/>
    <property type="project" value="TreeGrafter"/>
</dbReference>
<dbReference type="GO" id="GO:0005783">
    <property type="term" value="C:endoplasmic reticulum"/>
    <property type="evidence" value="ECO:0007669"/>
    <property type="project" value="TreeGrafter"/>
</dbReference>
<dbReference type="PANTHER" id="PTHR11014:SF63">
    <property type="entry name" value="METALLOPEPTIDASE, PUTATIVE (AFU_ORTHOLOGUE AFUA_6G09600)-RELATED"/>
    <property type="match status" value="1"/>
</dbReference>
<evidence type="ECO:0000313" key="2">
    <source>
        <dbReference type="EMBL" id="KAF1001359.1"/>
    </source>
</evidence>
<gene>
    <name evidence="2" type="ORF">AG4045_028778</name>
</gene>
<keyword evidence="1" id="KW-0472">Membrane</keyword>
<keyword evidence="3" id="KW-1185">Reference proteome</keyword>
<evidence type="ECO:0008006" key="4">
    <source>
        <dbReference type="Google" id="ProtNLM"/>
    </source>
</evidence>
<organism evidence="2 3">
    <name type="scientific">Apium graveolens</name>
    <name type="common">Celery</name>
    <dbReference type="NCBI Taxonomy" id="4045"/>
    <lineage>
        <taxon>Eukaryota</taxon>
        <taxon>Viridiplantae</taxon>
        <taxon>Streptophyta</taxon>
        <taxon>Embryophyta</taxon>
        <taxon>Tracheophyta</taxon>
        <taxon>Spermatophyta</taxon>
        <taxon>Magnoliopsida</taxon>
        <taxon>eudicotyledons</taxon>
        <taxon>Gunneridae</taxon>
        <taxon>Pentapetalae</taxon>
        <taxon>asterids</taxon>
        <taxon>campanulids</taxon>
        <taxon>Apiales</taxon>
        <taxon>Apiaceae</taxon>
        <taxon>Apioideae</taxon>
        <taxon>apioid superclade</taxon>
        <taxon>Apieae</taxon>
        <taxon>Apium</taxon>
    </lineage>
</organism>
<name>A0A6L5B6L5_APIGR</name>
<dbReference type="GO" id="GO:0009850">
    <property type="term" value="P:auxin metabolic process"/>
    <property type="evidence" value="ECO:0007669"/>
    <property type="project" value="TreeGrafter"/>
</dbReference>
<dbReference type="InterPro" id="IPR002933">
    <property type="entry name" value="Peptidase_M20"/>
</dbReference>
<dbReference type="Proteomes" id="UP000593563">
    <property type="component" value="Unassembled WGS sequence"/>
</dbReference>
<keyword evidence="1" id="KW-1133">Transmembrane helix</keyword>
<protein>
    <recommendedName>
        <fullName evidence="4">Peptidase M20 dimerisation domain-containing protein</fullName>
    </recommendedName>
</protein>
<dbReference type="InterPro" id="IPR017439">
    <property type="entry name" value="Amidohydrolase"/>
</dbReference>
<dbReference type="AlphaFoldDB" id="A0A6L5B6L5"/>
<proteinExistence type="predicted"/>
<dbReference type="Gene3D" id="3.40.630.10">
    <property type="entry name" value="Zn peptidases"/>
    <property type="match status" value="1"/>
</dbReference>
<dbReference type="EMBL" id="WRXP01004822">
    <property type="protein sequence ID" value="KAF1001359.1"/>
    <property type="molecule type" value="Genomic_DNA"/>
</dbReference>
<feature type="transmembrane region" description="Helical" evidence="1">
    <location>
        <begin position="12"/>
        <end position="32"/>
    </location>
</feature>
<reference evidence="2" key="1">
    <citation type="submission" date="2020-01" db="EMBL/GenBank/DDBJ databases">
        <title>The Celery Genome Sequence Reveals Sequential Paleo-tetraploidization, Resistance Gene Elimination, Karyotype Evolution, and Functional Innovation in Apiales.</title>
        <authorList>
            <person name="Song X."/>
        </authorList>
    </citation>
    <scope>NUCLEOTIDE SEQUENCE</scope>
    <source>
        <tissue evidence="2">Leaf</tissue>
    </source>
</reference>
<evidence type="ECO:0000313" key="3">
    <source>
        <dbReference type="Proteomes" id="UP000593563"/>
    </source>
</evidence>
<comment type="caution">
    <text evidence="2">The sequence shown here is derived from an EMBL/GenBank/DDBJ whole genome shotgun (WGS) entry which is preliminary data.</text>
</comment>
<dbReference type="PANTHER" id="PTHR11014">
    <property type="entry name" value="PEPTIDASE M20 FAMILY MEMBER"/>
    <property type="match status" value="1"/>
</dbReference>